<accession>A0MDW6</accession>
<organism evidence="1">
    <name type="scientific">Arabidopsis thaliana</name>
    <name type="common">Mouse-ear cress</name>
    <dbReference type="NCBI Taxonomy" id="3702"/>
    <lineage>
        <taxon>Eukaryota</taxon>
        <taxon>Viridiplantae</taxon>
        <taxon>Streptophyta</taxon>
        <taxon>Embryophyta</taxon>
        <taxon>Tracheophyta</taxon>
        <taxon>Spermatophyta</taxon>
        <taxon>Magnoliopsida</taxon>
        <taxon>eudicotyledons</taxon>
        <taxon>Gunneridae</taxon>
        <taxon>Pentapetalae</taxon>
        <taxon>rosids</taxon>
        <taxon>malvids</taxon>
        <taxon>Brassicales</taxon>
        <taxon>Brassicaceae</taxon>
        <taxon>Camelineae</taxon>
        <taxon>Arabidopsis</taxon>
    </lineage>
</organism>
<dbReference type="AlphaFoldDB" id="A0MDW6"/>
<name>A0MDW6_ARATH</name>
<sequence>MSCFSTFYTSIPHTDGLEDQFSFTLENTHPLPKGQNPKHLYSMPQPQFTSNENPNTYTYISQISFSISKSPVPILTTLRLLSIG</sequence>
<protein>
    <submittedName>
        <fullName evidence="1">Uncharacterized protein</fullName>
    </submittedName>
</protein>
<dbReference type="EMBL" id="DQ652732">
    <property type="protein sequence ID" value="ABK28073.1"/>
    <property type="molecule type" value="Genomic_DNA"/>
</dbReference>
<proteinExistence type="predicted"/>
<reference evidence="1" key="1">
    <citation type="submission" date="2006-05" db="EMBL/GenBank/DDBJ databases">
        <title>Simultaneous high-throughput recombinational cloning of open reading frames in closed and open configurations.</title>
        <authorList>
            <person name="Underwood B.A."/>
            <person name="Vanderhaeghen R."/>
            <person name="Whitford R."/>
            <person name="Town C.D."/>
            <person name="Hilson P."/>
        </authorList>
    </citation>
    <scope>NUCLEOTIDE SEQUENCE</scope>
</reference>
<evidence type="ECO:0000313" key="1">
    <source>
        <dbReference type="EMBL" id="ABK28073.1"/>
    </source>
</evidence>
<feature type="non-terminal residue" evidence="1">
    <location>
        <position position="84"/>
    </location>
</feature>